<proteinExistence type="predicted"/>
<evidence type="ECO:0000259" key="5">
    <source>
        <dbReference type="Pfam" id="PF00005"/>
    </source>
</evidence>
<protein>
    <recommendedName>
        <fullName evidence="5">ABC transporter domain-containing protein</fullName>
    </recommendedName>
</protein>
<gene>
    <name evidence="6" type="ORF">DDQ68_11880</name>
</gene>
<feature type="domain" description="ABC transporter" evidence="5">
    <location>
        <begin position="18"/>
        <end position="61"/>
    </location>
</feature>
<evidence type="ECO:0000256" key="4">
    <source>
        <dbReference type="SAM" id="MobiDB-lite"/>
    </source>
</evidence>
<keyword evidence="7" id="KW-1185">Reference proteome</keyword>
<reference evidence="7" key="1">
    <citation type="submission" date="2018-04" db="EMBL/GenBank/DDBJ databases">
        <title>Complete genome of Antarctic heterotrophic bacterium Hymenobacter nivis.</title>
        <authorList>
            <person name="Terashima M."/>
        </authorList>
    </citation>
    <scope>NUCLEOTIDE SEQUENCE [LARGE SCALE GENOMIC DNA]</scope>
    <source>
        <strain evidence="7">NBRC 111535</strain>
    </source>
</reference>
<dbReference type="InterPro" id="IPR027417">
    <property type="entry name" value="P-loop_NTPase"/>
</dbReference>
<comment type="function">
    <text evidence="3">Part of the ABC transporter complex HmuTUV involved in hemin import. Responsible for energy coupling to the transport system.</text>
</comment>
<organism evidence="6 7">
    <name type="scientific">Hymenobacter nivis</name>
    <dbReference type="NCBI Taxonomy" id="1850093"/>
    <lineage>
        <taxon>Bacteria</taxon>
        <taxon>Pseudomonadati</taxon>
        <taxon>Bacteroidota</taxon>
        <taxon>Cytophagia</taxon>
        <taxon>Cytophagales</taxon>
        <taxon>Hymenobacteraceae</taxon>
        <taxon>Hymenobacter</taxon>
    </lineage>
</organism>
<dbReference type="SUPFAM" id="SSF52540">
    <property type="entry name" value="P-loop containing nucleoside triphosphate hydrolases"/>
    <property type="match status" value="1"/>
</dbReference>
<dbReference type="PANTHER" id="PTHR42794">
    <property type="entry name" value="HEMIN IMPORT ATP-BINDING PROTEIN HMUV"/>
    <property type="match status" value="1"/>
</dbReference>
<evidence type="ECO:0000256" key="1">
    <source>
        <dbReference type="ARBA" id="ARBA00022448"/>
    </source>
</evidence>
<accession>A0A2Z3GXF9</accession>
<dbReference type="InterPro" id="IPR003439">
    <property type="entry name" value="ABC_transporter-like_ATP-bd"/>
</dbReference>
<sequence>MLELENLTYQTGRKTLLQQVSGPPRPGHVLAVVGANEADKSTLLRLLIGELRPSAGAARLCGGNGAAARPQPDRPVRCRNFTALPRSAGGPGPRGRGAHARKH</sequence>
<dbReference type="EMBL" id="CP029145">
    <property type="protein sequence ID" value="AWM33420.1"/>
    <property type="molecule type" value="Genomic_DNA"/>
</dbReference>
<dbReference type="Pfam" id="PF00005">
    <property type="entry name" value="ABC_tran"/>
    <property type="match status" value="1"/>
</dbReference>
<dbReference type="AlphaFoldDB" id="A0A2Z3GXF9"/>
<dbReference type="GO" id="GO:0016887">
    <property type="term" value="F:ATP hydrolysis activity"/>
    <property type="evidence" value="ECO:0007669"/>
    <property type="project" value="InterPro"/>
</dbReference>
<dbReference type="Gene3D" id="3.40.50.300">
    <property type="entry name" value="P-loop containing nucleotide triphosphate hydrolases"/>
    <property type="match status" value="1"/>
</dbReference>
<dbReference type="KEGG" id="hnv:DDQ68_11880"/>
<dbReference type="PANTHER" id="PTHR42794:SF1">
    <property type="entry name" value="HEMIN IMPORT ATP-BINDING PROTEIN HMUV"/>
    <property type="match status" value="1"/>
</dbReference>
<dbReference type="Proteomes" id="UP000245999">
    <property type="component" value="Chromosome"/>
</dbReference>
<name>A0A2Z3GXF9_9BACT</name>
<evidence type="ECO:0000256" key="2">
    <source>
        <dbReference type="ARBA" id="ARBA00022967"/>
    </source>
</evidence>
<dbReference type="GO" id="GO:0005524">
    <property type="term" value="F:ATP binding"/>
    <property type="evidence" value="ECO:0007669"/>
    <property type="project" value="InterPro"/>
</dbReference>
<evidence type="ECO:0000256" key="3">
    <source>
        <dbReference type="ARBA" id="ARBA00037066"/>
    </source>
</evidence>
<evidence type="ECO:0000313" key="6">
    <source>
        <dbReference type="EMBL" id="AWM33420.1"/>
    </source>
</evidence>
<feature type="region of interest" description="Disordered" evidence="4">
    <location>
        <begin position="64"/>
        <end position="103"/>
    </location>
</feature>
<evidence type="ECO:0000313" key="7">
    <source>
        <dbReference type="Proteomes" id="UP000245999"/>
    </source>
</evidence>
<keyword evidence="1" id="KW-0813">Transport</keyword>
<keyword evidence="2" id="KW-1278">Translocase</keyword>
<dbReference type="OrthoDB" id="9806726at2"/>